<gene>
    <name evidence="2" type="ORF">OUY24_16895</name>
</gene>
<accession>A0ABT4SYT4</accession>
<reference evidence="2 3" key="1">
    <citation type="submission" date="2022-11" db="EMBL/GenBank/DDBJ databases">
        <title>Nonomuraea corallina sp. nov., a new species of the genus Nonomuraea isolated from sea side sediment in Thai sea.</title>
        <authorList>
            <person name="Ngamcharungchit C."/>
            <person name="Matsumoto A."/>
            <person name="Suriyachadkun C."/>
            <person name="Panbangred W."/>
            <person name="Inahashi Y."/>
            <person name="Intra B."/>
        </authorList>
    </citation>
    <scope>NUCLEOTIDE SEQUENCE [LARGE SCALE GENOMIC DNA]</scope>
    <source>
        <strain evidence="2 3">DSM 43553</strain>
    </source>
</reference>
<dbReference type="Gene3D" id="1.25.40.10">
    <property type="entry name" value="Tetratricopeptide repeat domain"/>
    <property type="match status" value="2"/>
</dbReference>
<dbReference type="InterPro" id="IPR011990">
    <property type="entry name" value="TPR-like_helical_dom_sf"/>
</dbReference>
<evidence type="ECO:0008006" key="4">
    <source>
        <dbReference type="Google" id="ProtNLM"/>
    </source>
</evidence>
<evidence type="ECO:0000313" key="3">
    <source>
        <dbReference type="Proteomes" id="UP001212498"/>
    </source>
</evidence>
<dbReference type="SUPFAM" id="SSF48452">
    <property type="entry name" value="TPR-like"/>
    <property type="match status" value="1"/>
</dbReference>
<name>A0ABT4SYT4_9ACTN</name>
<dbReference type="Proteomes" id="UP001212498">
    <property type="component" value="Unassembled WGS sequence"/>
</dbReference>
<evidence type="ECO:0000256" key="1">
    <source>
        <dbReference type="SAM" id="MobiDB-lite"/>
    </source>
</evidence>
<proteinExistence type="predicted"/>
<organism evidence="2 3">
    <name type="scientific">Nonomuraea ferruginea</name>
    <dbReference type="NCBI Taxonomy" id="46174"/>
    <lineage>
        <taxon>Bacteria</taxon>
        <taxon>Bacillati</taxon>
        <taxon>Actinomycetota</taxon>
        <taxon>Actinomycetes</taxon>
        <taxon>Streptosporangiales</taxon>
        <taxon>Streptosporangiaceae</taxon>
        <taxon>Nonomuraea</taxon>
    </lineage>
</organism>
<feature type="region of interest" description="Disordered" evidence="1">
    <location>
        <begin position="901"/>
        <end position="920"/>
    </location>
</feature>
<keyword evidence="3" id="KW-1185">Reference proteome</keyword>
<protein>
    <recommendedName>
        <fullName evidence="4">Tetratricopeptide repeat protein</fullName>
    </recommendedName>
</protein>
<sequence length="1123" mass="122030">MDGMFGQLGRTVHQEVRVESGFAYGVIGADLHVFGDGRPLYLLKETSGRAQLRVALDALGLPAQPSQLLNARHAVVDFTGRDGEVEELTTWRDSGDSHAVRWLHAPGGQGKTRLAAHLAAAAVGDGWKVIVAEHAPAQVVDAEDQTGHDLRLGTARGILMLVDYADRWPLAHLTWLFSNKILDQDVPVRVLLLARNEHIWPALRHALTQAGWPPGACAARSLGPLPSTRDARRDMFRAARDCFARCYGLTRASVIGVPDWLEREEFGLTLAVHMAALVAVDRHVRDTPRPAPGESMLALTAYLLGRESHHWHTLHGTADPLTGARTTFGTDPIRMRRAVFTAVLTGPLGFRDAMAALDAVGVGGDTDRVLTDHTFCYPPADPRTVLEPLYPDRLAEDFLALYLPGHDLPEHQPEAWAATAPETLLASPSGDGTLPPYAARTITFLTAACERWPHLIPTLETLERLLPEDPDDAAGDLAVAAADLTERLAGHRLPTLTDPAARAELYDVLGRWLYQAHQEEKAAAALTEATRLYRPLAAADPRTFEPKLAAAAFYLAMDLALGGAIPQPDDLAAVAYFSAGGDALRPALARPDEALAAFREAVEIFRRLARDDPAEHQERLAAVICVAALCGPYLGAPEESLALAREGVDLVRRLARDQENLGKDYSDDVAAALMALAGNLVASEPEQAAALAHEAMEILRRLARDNPAEPAHEDSLYGMLAFQTAVLLRLGRAEPAVAVLDEAVRIRRRLDRRKDSDGRDAWQDTFAGALGLVWVQGTEDDVETGLETAARVLRHEARANPTADGVALYHTFLSLDLLLRRLERWDLVLAGQRDAIDFLGHWDDATDLLGMLAAHGTVLAMLGRWDETLDVIGAIARELLREGTAAELEYAIHGGLTAMTTGSVGRSPDEQPAGAYERESRDENVAMLNEIAAAYRRRSHGDTQERDQGLAVTLKTLAEALWIKDEPWESLAAGDEAVQIRRRLARGGSAEHRGHLALALKRHAHRLGRVGRHEEAAAAAGEAAHLYDLLARDDPGADRLALAATLHLLASNLQWSSPAEALEPARRATGILERLARDEPATHEPNLVIMLDTLAEILDRLGRGEEARTTVSQAAGIRARTRT</sequence>
<dbReference type="RefSeq" id="WP_271276878.1">
    <property type="nucleotide sequence ID" value="NZ_BAABFD010000010.1"/>
</dbReference>
<evidence type="ECO:0000313" key="2">
    <source>
        <dbReference type="EMBL" id="MDA0642314.1"/>
    </source>
</evidence>
<dbReference type="EMBL" id="JAPNUD010000039">
    <property type="protein sequence ID" value="MDA0642314.1"/>
    <property type="molecule type" value="Genomic_DNA"/>
</dbReference>
<comment type="caution">
    <text evidence="2">The sequence shown here is derived from an EMBL/GenBank/DDBJ whole genome shotgun (WGS) entry which is preliminary data.</text>
</comment>